<dbReference type="EMBL" id="AOHV01000045">
    <property type="protein sequence ID" value="ELY32987.1"/>
    <property type="molecule type" value="Genomic_DNA"/>
</dbReference>
<evidence type="ECO:0000313" key="5">
    <source>
        <dbReference type="Proteomes" id="UP000011645"/>
    </source>
</evidence>
<organism evidence="2 4">
    <name type="scientific">Halalkalicoccus jeotgali (strain DSM 18796 / CECT 7217 / JCM 14584 / KCTC 4019 / B3)</name>
    <dbReference type="NCBI Taxonomy" id="795797"/>
    <lineage>
        <taxon>Archaea</taxon>
        <taxon>Methanobacteriati</taxon>
        <taxon>Methanobacteriota</taxon>
        <taxon>Stenosarchaea group</taxon>
        <taxon>Halobacteria</taxon>
        <taxon>Halobacteriales</taxon>
        <taxon>Halococcaceae</taxon>
        <taxon>Halalkalicoccus</taxon>
    </lineage>
</organism>
<dbReference type="AlphaFoldDB" id="D8J4H6"/>
<proteinExistence type="predicted"/>
<accession>D8J4H6</accession>
<feature type="transmembrane region" description="Helical" evidence="1">
    <location>
        <begin position="12"/>
        <end position="32"/>
    </location>
</feature>
<evidence type="ECO:0000313" key="4">
    <source>
        <dbReference type="Proteomes" id="UP000000390"/>
    </source>
</evidence>
<reference evidence="3 5" key="2">
    <citation type="journal article" date="2014" name="PLoS Genet.">
        <title>Phylogenetically driven sequencing of extremely halophilic archaea reveals strategies for static and dynamic osmo-response.</title>
        <authorList>
            <person name="Becker E.A."/>
            <person name="Seitzer P.M."/>
            <person name="Tritt A."/>
            <person name="Larsen D."/>
            <person name="Krusor M."/>
            <person name="Yao A.I."/>
            <person name="Wu D."/>
            <person name="Madern D."/>
            <person name="Eisen J.A."/>
            <person name="Darling A.E."/>
            <person name="Facciotti M.T."/>
        </authorList>
    </citation>
    <scope>NUCLEOTIDE SEQUENCE [LARGE SCALE GENOMIC DNA]</scope>
    <source>
        <strain evidence="3">B3</strain>
        <strain evidence="5">DSM 18796 / CECT 7217 / JCM 14584 / KCTC 4019 / B3</strain>
    </source>
</reference>
<dbReference type="KEGG" id="hje:HacjB3_00725"/>
<evidence type="ECO:0000313" key="2">
    <source>
        <dbReference type="EMBL" id="ADJ13538.1"/>
    </source>
</evidence>
<feature type="transmembrane region" description="Helical" evidence="1">
    <location>
        <begin position="38"/>
        <end position="56"/>
    </location>
</feature>
<dbReference type="Proteomes" id="UP000000390">
    <property type="component" value="Chromosome"/>
</dbReference>
<sequence length="69" mass="7581">MSSFGSRIVDLLPHYLVMITVIFGVLVAVEALYGELGFWASFVVAIAVAAIYPSLVRRVGIAPDAWRRE</sequence>
<gene>
    <name evidence="2" type="ordered locus">HacjB3_00725</name>
    <name evidence="3" type="ORF">C497_18607</name>
</gene>
<dbReference type="PATRIC" id="fig|795797.18.peg.149"/>
<name>D8J4H6_HALJB</name>
<keyword evidence="1" id="KW-0812">Transmembrane</keyword>
<reference evidence="2 4" key="1">
    <citation type="journal article" date="2010" name="J. Bacteriol.">
        <title>Complete genome sequence of Halalkalicoccus jeotgali B3(T), an extremely halophilic archaeon.</title>
        <authorList>
            <person name="Roh S.W."/>
            <person name="Nam Y.D."/>
            <person name="Nam S.H."/>
            <person name="Choi S.H."/>
            <person name="Park H.S."/>
            <person name="Bae J.W."/>
        </authorList>
    </citation>
    <scope>NUCLEOTIDE SEQUENCE [LARGE SCALE GENOMIC DNA]</scope>
    <source>
        <strain evidence="2">B3</strain>
        <strain evidence="4">DSM 18796 / CECT 7217 / JCM 14584 / KCTC 4019 / B3</strain>
    </source>
</reference>
<dbReference type="Proteomes" id="UP000011645">
    <property type="component" value="Unassembled WGS sequence"/>
</dbReference>
<protein>
    <submittedName>
        <fullName evidence="2">Uncharacterized protein</fullName>
    </submittedName>
</protein>
<dbReference type="STRING" id="795797.HacjB3_00725"/>
<keyword evidence="1" id="KW-1133">Transmembrane helix</keyword>
<dbReference type="GeneID" id="9417939"/>
<keyword evidence="1" id="KW-0472">Membrane</keyword>
<keyword evidence="5" id="KW-1185">Reference proteome</keyword>
<evidence type="ECO:0000256" key="1">
    <source>
        <dbReference type="SAM" id="Phobius"/>
    </source>
</evidence>
<dbReference type="eggNOG" id="arCOG11795">
    <property type="taxonomic scope" value="Archaea"/>
</dbReference>
<dbReference type="RefSeq" id="WP_008418971.1">
    <property type="nucleotide sequence ID" value="NC_014297.1"/>
</dbReference>
<dbReference type="EMBL" id="CP002062">
    <property type="protein sequence ID" value="ADJ13538.1"/>
    <property type="molecule type" value="Genomic_DNA"/>
</dbReference>
<dbReference type="OrthoDB" id="341621at2157"/>
<evidence type="ECO:0000313" key="3">
    <source>
        <dbReference type="EMBL" id="ELY32987.1"/>
    </source>
</evidence>
<dbReference type="HOGENOM" id="CLU_203605_0_0_2"/>